<feature type="region of interest" description="Disordered" evidence="1">
    <location>
        <begin position="88"/>
        <end position="113"/>
    </location>
</feature>
<accession>A0AAD4M1U4</accession>
<dbReference type="Proteomes" id="UP001203297">
    <property type="component" value="Unassembled WGS sequence"/>
</dbReference>
<protein>
    <submittedName>
        <fullName evidence="2">Uncharacterized protein</fullName>
    </submittedName>
</protein>
<sequence>MSQKAVEVMWRDRPGPEVMATAIEACLALREGQATSKPCGFSKSNHQIIILAATLSYLYPFNKLTRVISSFKAKATGTASGLPIMSMSSHRHATKTSDNHDAHYSSPNSSPKPLDYRSGNRWGRAFILRRVTIEALPDHVLLEIFDFYRMGLMEYLDGPWEWQTLVHATFGSATSLHSRNASKEEHRLLAGFAHHYPISKPREFTLPAPEDEDNIIAALERSGRLWSVDEAAPVLPNEFLGRSAPLLQSFSLGSIPFPALSTSDLLPDFSSTKATPTSAHTYSPPGSHYVQISRCQLVSGGPREKIDAPLLDVVTVEGLNICANSLHPGWKDDMDPAEWLELLRAFTSVERLFLCNPPAGHVIHALKDLGEEITMGVLPALRSLFLEAPQSVSMTHPFLVARRLSDHLVSVRPWKRQRSWLYE</sequence>
<evidence type="ECO:0000313" key="2">
    <source>
        <dbReference type="EMBL" id="KAI0298754.1"/>
    </source>
</evidence>
<reference evidence="2" key="1">
    <citation type="journal article" date="2022" name="New Phytol.">
        <title>Evolutionary transition to the ectomycorrhizal habit in the genomes of a hyperdiverse lineage of mushroom-forming fungi.</title>
        <authorList>
            <person name="Looney B."/>
            <person name="Miyauchi S."/>
            <person name="Morin E."/>
            <person name="Drula E."/>
            <person name="Courty P.E."/>
            <person name="Kohler A."/>
            <person name="Kuo A."/>
            <person name="LaButti K."/>
            <person name="Pangilinan J."/>
            <person name="Lipzen A."/>
            <person name="Riley R."/>
            <person name="Andreopoulos W."/>
            <person name="He G."/>
            <person name="Johnson J."/>
            <person name="Nolan M."/>
            <person name="Tritt A."/>
            <person name="Barry K.W."/>
            <person name="Grigoriev I.V."/>
            <person name="Nagy L.G."/>
            <person name="Hibbett D."/>
            <person name="Henrissat B."/>
            <person name="Matheny P.B."/>
            <person name="Labbe J."/>
            <person name="Martin F.M."/>
        </authorList>
    </citation>
    <scope>NUCLEOTIDE SEQUENCE</scope>
    <source>
        <strain evidence="2">BPL690</strain>
    </source>
</reference>
<evidence type="ECO:0000313" key="3">
    <source>
        <dbReference type="Proteomes" id="UP001203297"/>
    </source>
</evidence>
<proteinExistence type="predicted"/>
<evidence type="ECO:0000256" key="1">
    <source>
        <dbReference type="SAM" id="MobiDB-lite"/>
    </source>
</evidence>
<gene>
    <name evidence="2" type="ORF">B0F90DRAFT_1818405</name>
</gene>
<comment type="caution">
    <text evidence="2">The sequence shown here is derived from an EMBL/GenBank/DDBJ whole genome shotgun (WGS) entry which is preliminary data.</text>
</comment>
<dbReference type="EMBL" id="WTXG01000026">
    <property type="protein sequence ID" value="KAI0298754.1"/>
    <property type="molecule type" value="Genomic_DNA"/>
</dbReference>
<name>A0AAD4M1U4_9AGAM</name>
<keyword evidence="3" id="KW-1185">Reference proteome</keyword>
<organism evidence="2 3">
    <name type="scientific">Multifurca ochricompacta</name>
    <dbReference type="NCBI Taxonomy" id="376703"/>
    <lineage>
        <taxon>Eukaryota</taxon>
        <taxon>Fungi</taxon>
        <taxon>Dikarya</taxon>
        <taxon>Basidiomycota</taxon>
        <taxon>Agaricomycotina</taxon>
        <taxon>Agaricomycetes</taxon>
        <taxon>Russulales</taxon>
        <taxon>Russulaceae</taxon>
        <taxon>Multifurca</taxon>
    </lineage>
</organism>
<dbReference type="AlphaFoldDB" id="A0AAD4M1U4"/>